<comment type="similarity">
    <text evidence="2">Belongs to the prokaryotic Ku family.</text>
</comment>
<dbReference type="GO" id="GO:0006303">
    <property type="term" value="P:double-strand break repair via nonhomologous end joining"/>
    <property type="evidence" value="ECO:0007669"/>
    <property type="project" value="UniProtKB-UniRule"/>
</dbReference>
<comment type="caution">
    <text evidence="5">The sequence shown here is derived from an EMBL/GenBank/DDBJ whole genome shotgun (WGS) entry which is preliminary data.</text>
</comment>
<feature type="region of interest" description="Disordered" evidence="3">
    <location>
        <begin position="1"/>
        <end position="25"/>
    </location>
</feature>
<dbReference type="HAMAP" id="MF_01875">
    <property type="entry name" value="Prokaryotic_Ku"/>
    <property type="match status" value="1"/>
</dbReference>
<dbReference type="SMART" id="SM00559">
    <property type="entry name" value="Ku78"/>
    <property type="match status" value="1"/>
</dbReference>
<feature type="region of interest" description="Disordered" evidence="3">
    <location>
        <begin position="285"/>
        <end position="311"/>
    </location>
</feature>
<dbReference type="PIRSF" id="PIRSF006493">
    <property type="entry name" value="Prok_Ku"/>
    <property type="match status" value="1"/>
</dbReference>
<reference evidence="5 6" key="1">
    <citation type="submission" date="2017-08" db="EMBL/GenBank/DDBJ databases">
        <title>Infants hospitalized years apart are colonized by the same room-sourced microbial strains.</title>
        <authorList>
            <person name="Brooks B."/>
            <person name="Olm M.R."/>
            <person name="Firek B.A."/>
            <person name="Baker R."/>
            <person name="Thomas B.C."/>
            <person name="Morowitz M.J."/>
            <person name="Banfield J.F."/>
        </authorList>
    </citation>
    <scope>NUCLEOTIDE SEQUENCE [LARGE SCALE GENOMIC DNA]</scope>
    <source>
        <strain evidence="5">S2_006_000_R2_64</strain>
    </source>
</reference>
<dbReference type="InterPro" id="IPR016194">
    <property type="entry name" value="SPOC-like_C_dom_sf"/>
</dbReference>
<feature type="domain" description="Ku" evidence="4">
    <location>
        <begin position="83"/>
        <end position="212"/>
    </location>
</feature>
<evidence type="ECO:0000256" key="3">
    <source>
        <dbReference type="SAM" id="MobiDB-lite"/>
    </source>
</evidence>
<evidence type="ECO:0000313" key="5">
    <source>
        <dbReference type="EMBL" id="PZP53492.1"/>
    </source>
</evidence>
<dbReference type="GO" id="GO:0003690">
    <property type="term" value="F:double-stranded DNA binding"/>
    <property type="evidence" value="ECO:0007669"/>
    <property type="project" value="UniProtKB-UniRule"/>
</dbReference>
<dbReference type="Pfam" id="PF02735">
    <property type="entry name" value="Ku"/>
    <property type="match status" value="1"/>
</dbReference>
<sequence length="311" mass="34885">MAKAKKPTKTKTASKKKAAPKKFYGSGGGGVPRGYWKGHIRLSLVTFPVELYAAVTETRKIRLHKLSRETGERIHYKDSTESEGVISKSDIVKGYEYEKGHYVEIEDKELEKLKVESNHTIDLVQFTDIRTIDPIYFDKPYFIAPDGDIAMEAYVTLRDALRESGKVALGQITIGGRERIGAIKACGKGLIIETLRYNYEVREASKYFEEIDEDIKPNKDQVSLAQQLIKSKSGKFDPKSFKDTYQEGLLEIINAKLAHRKAKLPKTRAEPGNVVNIMDALKKSLAQSSKSTKTKKKTKAKTPAKKTKKAA</sequence>
<accession>A0A2W5HDA8</accession>
<comment type="subunit">
    <text evidence="2">Homodimer. Interacts with LigD.</text>
</comment>
<dbReference type="SUPFAM" id="SSF100939">
    <property type="entry name" value="SPOC domain-like"/>
    <property type="match status" value="1"/>
</dbReference>
<dbReference type="AlphaFoldDB" id="A0A2W5HDA8"/>
<dbReference type="PANTHER" id="PTHR41251:SF1">
    <property type="entry name" value="NON-HOMOLOGOUS END JOINING PROTEIN KU"/>
    <property type="match status" value="1"/>
</dbReference>
<proteinExistence type="inferred from homology"/>
<dbReference type="Proteomes" id="UP000249739">
    <property type="component" value="Unassembled WGS sequence"/>
</dbReference>
<evidence type="ECO:0000313" key="6">
    <source>
        <dbReference type="Proteomes" id="UP000249739"/>
    </source>
</evidence>
<feature type="compositionally biased region" description="Basic residues" evidence="3">
    <location>
        <begin position="1"/>
        <end position="20"/>
    </location>
</feature>
<evidence type="ECO:0000256" key="2">
    <source>
        <dbReference type="HAMAP-Rule" id="MF_01875"/>
    </source>
</evidence>
<keyword evidence="2" id="KW-0233">DNA recombination</keyword>
<name>A0A2W5HDA8_9BACT</name>
<dbReference type="InterPro" id="IPR009187">
    <property type="entry name" value="Prok_Ku"/>
</dbReference>
<organism evidence="5 6">
    <name type="scientific">Micavibrio aeruginosavorus</name>
    <dbReference type="NCBI Taxonomy" id="349221"/>
    <lineage>
        <taxon>Bacteria</taxon>
        <taxon>Pseudomonadati</taxon>
        <taxon>Bdellovibrionota</taxon>
        <taxon>Bdellovibrionia</taxon>
        <taxon>Bdellovibrionales</taxon>
        <taxon>Pseudobdellovibrionaceae</taxon>
        <taxon>Micavibrio</taxon>
    </lineage>
</organism>
<keyword evidence="2" id="KW-0234">DNA repair</keyword>
<dbReference type="EMBL" id="QFOT01000178">
    <property type="protein sequence ID" value="PZP53492.1"/>
    <property type="molecule type" value="Genomic_DNA"/>
</dbReference>
<feature type="compositionally biased region" description="Basic residues" evidence="3">
    <location>
        <begin position="292"/>
        <end position="311"/>
    </location>
</feature>
<dbReference type="PANTHER" id="PTHR41251">
    <property type="entry name" value="NON-HOMOLOGOUS END JOINING PROTEIN KU"/>
    <property type="match status" value="1"/>
</dbReference>
<gene>
    <name evidence="2" type="primary">ku</name>
    <name evidence="5" type="ORF">DI586_10970</name>
</gene>
<dbReference type="GO" id="GO:0006310">
    <property type="term" value="P:DNA recombination"/>
    <property type="evidence" value="ECO:0007669"/>
    <property type="project" value="UniProtKB-KW"/>
</dbReference>
<comment type="function">
    <text evidence="2">With LigD forms a non-homologous end joining (NHEJ) DNA repair enzyme, which repairs dsDNA breaks with reduced fidelity. Binds linear dsDNA with 5'- and 3'- overhangs but not closed circular dsDNA nor ssDNA. Recruits and stimulates the ligase activity of LigD.</text>
</comment>
<dbReference type="InterPro" id="IPR006164">
    <property type="entry name" value="DNA_bd_Ku70/Ku80"/>
</dbReference>
<dbReference type="CDD" id="cd00789">
    <property type="entry name" value="KU_like"/>
    <property type="match status" value="1"/>
</dbReference>
<dbReference type="NCBIfam" id="TIGR02772">
    <property type="entry name" value="Ku_bact"/>
    <property type="match status" value="1"/>
</dbReference>
<protein>
    <recommendedName>
        <fullName evidence="2">Non-homologous end joining protein Ku</fullName>
    </recommendedName>
</protein>
<evidence type="ECO:0000256" key="1">
    <source>
        <dbReference type="ARBA" id="ARBA00023125"/>
    </source>
</evidence>
<keyword evidence="1 2" id="KW-0238">DNA-binding</keyword>
<evidence type="ECO:0000259" key="4">
    <source>
        <dbReference type="SMART" id="SM00559"/>
    </source>
</evidence>
<keyword evidence="2" id="KW-0227">DNA damage</keyword>
<dbReference type="Gene3D" id="2.40.290.10">
    <property type="match status" value="1"/>
</dbReference>